<accession>A0ABX0W388</accession>
<keyword evidence="3" id="KW-1185">Reference proteome</keyword>
<comment type="caution">
    <text evidence="2">The sequence shown here is derived from an EMBL/GenBank/DDBJ whole genome shotgun (WGS) entry which is preliminary data.</text>
</comment>
<feature type="transmembrane region" description="Helical" evidence="1">
    <location>
        <begin position="36"/>
        <end position="55"/>
    </location>
</feature>
<organism evidence="2 3">
    <name type="scientific">Parasedimentitalea denitrificans</name>
    <dbReference type="NCBI Taxonomy" id="2211118"/>
    <lineage>
        <taxon>Bacteria</taxon>
        <taxon>Pseudomonadati</taxon>
        <taxon>Pseudomonadota</taxon>
        <taxon>Alphaproteobacteria</taxon>
        <taxon>Rhodobacterales</taxon>
        <taxon>Paracoccaceae</taxon>
        <taxon>Parasedimentitalea</taxon>
    </lineage>
</organism>
<dbReference type="RefSeq" id="WP_167681087.1">
    <property type="nucleotide sequence ID" value="NZ_QHLQ01000001.1"/>
</dbReference>
<keyword evidence="1" id="KW-0812">Transmembrane</keyword>
<feature type="transmembrane region" description="Helical" evidence="1">
    <location>
        <begin position="95"/>
        <end position="117"/>
    </location>
</feature>
<proteinExistence type="predicted"/>
<gene>
    <name evidence="2" type="ORF">DL239_00325</name>
</gene>
<keyword evidence="1" id="KW-0472">Membrane</keyword>
<feature type="transmembrane region" description="Helical" evidence="1">
    <location>
        <begin position="6"/>
        <end position="24"/>
    </location>
</feature>
<name>A0ABX0W388_9RHOB</name>
<keyword evidence="1" id="KW-1133">Transmembrane helix</keyword>
<dbReference type="EMBL" id="QHLQ01000001">
    <property type="protein sequence ID" value="NIZ59413.1"/>
    <property type="molecule type" value="Genomic_DNA"/>
</dbReference>
<reference evidence="2 3" key="1">
    <citation type="submission" date="2018-05" db="EMBL/GenBank/DDBJ databases">
        <authorList>
            <person name="Zhang Y.-J."/>
        </authorList>
    </citation>
    <scope>NUCLEOTIDE SEQUENCE [LARGE SCALE GENOMIC DNA]</scope>
    <source>
        <strain evidence="2 3">CY04</strain>
    </source>
</reference>
<evidence type="ECO:0000313" key="3">
    <source>
        <dbReference type="Proteomes" id="UP001429564"/>
    </source>
</evidence>
<dbReference type="Proteomes" id="UP001429564">
    <property type="component" value="Unassembled WGS sequence"/>
</dbReference>
<sequence length="122" mass="13350">METILIFLLGSPIIFPISCFLNGIRSADLKAPKSVSTVLISLPVLFALVFFTLPVSSEYFGVSLSRMILRGVLFITLPLVTMCLVYLIAKGPARLGASLSMLFLVFSSAEFYLLSILPEDLE</sequence>
<evidence type="ECO:0000313" key="2">
    <source>
        <dbReference type="EMBL" id="NIZ59413.1"/>
    </source>
</evidence>
<evidence type="ECO:0000256" key="1">
    <source>
        <dbReference type="SAM" id="Phobius"/>
    </source>
</evidence>
<protein>
    <submittedName>
        <fullName evidence="2">Uncharacterized protein</fullName>
    </submittedName>
</protein>
<feature type="transmembrane region" description="Helical" evidence="1">
    <location>
        <begin position="67"/>
        <end position="88"/>
    </location>
</feature>